<feature type="transmembrane region" description="Helical" evidence="6">
    <location>
        <begin position="253"/>
        <end position="283"/>
    </location>
</feature>
<evidence type="ECO:0000256" key="3">
    <source>
        <dbReference type="ARBA" id="ARBA00022692"/>
    </source>
</evidence>
<dbReference type="AlphaFoldDB" id="A0A318HE62"/>
<reference evidence="7 8" key="1">
    <citation type="submission" date="2018-05" db="EMBL/GenBank/DDBJ databases">
        <title>Genomic Encyclopedia of Type Strains, Phase IV (KMG-IV): sequencing the most valuable type-strain genomes for metagenomic binning, comparative biology and taxonomic classification.</title>
        <authorList>
            <person name="Goeker M."/>
        </authorList>
    </citation>
    <scope>NUCLEOTIDE SEQUENCE [LARGE SCALE GENOMIC DNA]</scope>
    <source>
        <strain evidence="7 8">DSM 566</strain>
    </source>
</reference>
<keyword evidence="8" id="KW-1185">Reference proteome</keyword>
<dbReference type="RefSeq" id="WP_110399571.1">
    <property type="nucleotide sequence ID" value="NZ_QJJS01000003.1"/>
</dbReference>
<evidence type="ECO:0000256" key="2">
    <source>
        <dbReference type="ARBA" id="ARBA00022475"/>
    </source>
</evidence>
<dbReference type="Proteomes" id="UP000247811">
    <property type="component" value="Unassembled WGS sequence"/>
</dbReference>
<feature type="transmembrane region" description="Helical" evidence="6">
    <location>
        <begin position="332"/>
        <end position="353"/>
    </location>
</feature>
<feature type="transmembrane region" description="Helical" evidence="6">
    <location>
        <begin position="58"/>
        <end position="77"/>
    </location>
</feature>
<gene>
    <name evidence="7" type="ORF">C7444_10384</name>
</gene>
<protein>
    <submittedName>
        <fullName evidence="7">Amino acid/amide ABC transporter membrane protein 2 (HAAT family)</fullName>
    </submittedName>
</protein>
<feature type="transmembrane region" description="Helical" evidence="6">
    <location>
        <begin position="156"/>
        <end position="177"/>
    </location>
</feature>
<keyword evidence="3 6" id="KW-0812">Transmembrane</keyword>
<sequence>MGVRFRSLALGWGALVLALVAAPLVWSGGFAHALLAQMGIAVIVCLSYHLLLGEGGMYSFGHAVYSGLGAYAAMQALRHLTGEGGLPVSLVPLAGGLAALLVAVPLGYLSTLKSGTAFAMITLGLGELVAALVPMLPDWFGGEEGLSGNRVVGAPVLGISFGPSIELCYLIFAYAVVSAALMRAYTRTPAGLLLNAVRDRPERVAFLGYGVHRVRHAAFLVSAFFAGVAGGLAALQFEIVTAEVVGAQRSGAYLLFVFLGGTGHVLGPVLGAVLMVLALVLLSALTPAWLLYLGLAFVLMVMQAPGGLIGLLGDWVRRLRAPDGRALRPAALAVLLGALLTLAAAVTLVELLYHRLQQADLGVPLRLAGVPLDSTRPLPWVVATGLLVTAALVTRWRWSRLRPRWHAAPAEESP</sequence>
<proteinExistence type="predicted"/>
<dbReference type="EMBL" id="QJJS01000003">
    <property type="protein sequence ID" value="PXW97993.1"/>
    <property type="molecule type" value="Genomic_DNA"/>
</dbReference>
<dbReference type="GO" id="GO:0015658">
    <property type="term" value="F:branched-chain amino acid transmembrane transporter activity"/>
    <property type="evidence" value="ECO:0007669"/>
    <property type="project" value="InterPro"/>
</dbReference>
<feature type="transmembrane region" description="Helical" evidence="6">
    <location>
        <begin position="89"/>
        <end position="109"/>
    </location>
</feature>
<dbReference type="CDD" id="cd06581">
    <property type="entry name" value="TM_PBP1_LivM_like"/>
    <property type="match status" value="1"/>
</dbReference>
<comment type="caution">
    <text evidence="7">The sequence shown here is derived from an EMBL/GenBank/DDBJ whole genome shotgun (WGS) entry which is preliminary data.</text>
</comment>
<organism evidence="7 8">
    <name type="scientific">Sphaerotilus hippei</name>
    <dbReference type="NCBI Taxonomy" id="744406"/>
    <lineage>
        <taxon>Bacteria</taxon>
        <taxon>Pseudomonadati</taxon>
        <taxon>Pseudomonadota</taxon>
        <taxon>Betaproteobacteria</taxon>
        <taxon>Burkholderiales</taxon>
        <taxon>Sphaerotilaceae</taxon>
        <taxon>Sphaerotilus</taxon>
    </lineage>
</organism>
<evidence type="ECO:0000256" key="4">
    <source>
        <dbReference type="ARBA" id="ARBA00022989"/>
    </source>
</evidence>
<keyword evidence="4 6" id="KW-1133">Transmembrane helix</keyword>
<dbReference type="Pfam" id="PF02653">
    <property type="entry name" value="BPD_transp_2"/>
    <property type="match status" value="1"/>
</dbReference>
<accession>A0A318HE62</accession>
<evidence type="ECO:0000256" key="1">
    <source>
        <dbReference type="ARBA" id="ARBA00004651"/>
    </source>
</evidence>
<feature type="transmembrane region" description="Helical" evidence="6">
    <location>
        <begin position="289"/>
        <end position="312"/>
    </location>
</feature>
<dbReference type="PANTHER" id="PTHR30482:SF17">
    <property type="entry name" value="ABC TRANSPORTER ATP-BINDING PROTEIN"/>
    <property type="match status" value="1"/>
</dbReference>
<evidence type="ECO:0000256" key="5">
    <source>
        <dbReference type="ARBA" id="ARBA00023136"/>
    </source>
</evidence>
<dbReference type="OrthoDB" id="9034298at2"/>
<keyword evidence="2" id="KW-1003">Cell membrane</keyword>
<comment type="subcellular location">
    <subcellularLocation>
        <location evidence="1">Cell membrane</location>
        <topology evidence="1">Multi-pass membrane protein</topology>
    </subcellularLocation>
</comment>
<evidence type="ECO:0000313" key="8">
    <source>
        <dbReference type="Proteomes" id="UP000247811"/>
    </source>
</evidence>
<evidence type="ECO:0000256" key="6">
    <source>
        <dbReference type="SAM" id="Phobius"/>
    </source>
</evidence>
<evidence type="ECO:0000313" key="7">
    <source>
        <dbReference type="EMBL" id="PXW97993.1"/>
    </source>
</evidence>
<dbReference type="PANTHER" id="PTHR30482">
    <property type="entry name" value="HIGH-AFFINITY BRANCHED-CHAIN AMINO ACID TRANSPORT SYSTEM PERMEASE"/>
    <property type="match status" value="1"/>
</dbReference>
<dbReference type="InterPro" id="IPR001851">
    <property type="entry name" value="ABC_transp_permease"/>
</dbReference>
<dbReference type="GO" id="GO:0005886">
    <property type="term" value="C:plasma membrane"/>
    <property type="evidence" value="ECO:0007669"/>
    <property type="project" value="UniProtKB-SubCell"/>
</dbReference>
<dbReference type="InterPro" id="IPR043428">
    <property type="entry name" value="LivM-like"/>
</dbReference>
<name>A0A318HE62_9BURK</name>
<feature type="transmembrane region" description="Helical" evidence="6">
    <location>
        <begin position="31"/>
        <end position="51"/>
    </location>
</feature>
<keyword evidence="5 6" id="KW-0472">Membrane</keyword>
<feature type="transmembrane region" description="Helical" evidence="6">
    <location>
        <begin position="116"/>
        <end position="136"/>
    </location>
</feature>